<sequence>MYTEKEIRDKLTLTKNFSPTGNFVAISVTVNDLGQAHHSALIIRYNGINYYYHFDKHDVHLKPFELKLADKVFHKRLEIIDERLIASFLNHCKIIAKTAKPQYGYFYGGSFYENGVYHTDKNLPQLMTCVGFCINVLTGFVEEKNYLEYSDWQVVTNKAEKWFNDFVVELKKKFPKVDVEELRKDFRRIKPSELISSAYFNKLPIRKVQTDSVKVIVEEAFKASV</sequence>
<name>A0ABV8NPN9_9SPHI</name>
<gene>
    <name evidence="1" type="ORF">ACFOUY_16645</name>
</gene>
<organism evidence="1 2">
    <name type="scientific">Pedobacter jamesrossensis</name>
    <dbReference type="NCBI Taxonomy" id="1908238"/>
    <lineage>
        <taxon>Bacteria</taxon>
        <taxon>Pseudomonadati</taxon>
        <taxon>Bacteroidota</taxon>
        <taxon>Sphingobacteriia</taxon>
        <taxon>Sphingobacteriales</taxon>
        <taxon>Sphingobacteriaceae</taxon>
        <taxon>Pedobacter</taxon>
    </lineage>
</organism>
<reference evidence="2" key="1">
    <citation type="journal article" date="2019" name="Int. J. Syst. Evol. Microbiol.">
        <title>The Global Catalogue of Microorganisms (GCM) 10K type strain sequencing project: providing services to taxonomists for standard genome sequencing and annotation.</title>
        <authorList>
            <consortium name="The Broad Institute Genomics Platform"/>
            <consortium name="The Broad Institute Genome Sequencing Center for Infectious Disease"/>
            <person name="Wu L."/>
            <person name="Ma J."/>
        </authorList>
    </citation>
    <scope>NUCLEOTIDE SEQUENCE [LARGE SCALE GENOMIC DNA]</scope>
    <source>
        <strain evidence="2">CCM 8689</strain>
    </source>
</reference>
<evidence type="ECO:0000313" key="1">
    <source>
        <dbReference type="EMBL" id="MFC4198336.1"/>
    </source>
</evidence>
<keyword evidence="2" id="KW-1185">Reference proteome</keyword>
<comment type="caution">
    <text evidence="1">The sequence shown here is derived from an EMBL/GenBank/DDBJ whole genome shotgun (WGS) entry which is preliminary data.</text>
</comment>
<protein>
    <submittedName>
        <fullName evidence="1">Uncharacterized protein</fullName>
    </submittedName>
</protein>
<accession>A0ABV8NPN9</accession>
<dbReference type="EMBL" id="JBHSBY010000138">
    <property type="protein sequence ID" value="MFC4198336.1"/>
    <property type="molecule type" value="Genomic_DNA"/>
</dbReference>
<proteinExistence type="predicted"/>
<evidence type="ECO:0000313" key="2">
    <source>
        <dbReference type="Proteomes" id="UP001595792"/>
    </source>
</evidence>
<dbReference type="Proteomes" id="UP001595792">
    <property type="component" value="Unassembled WGS sequence"/>
</dbReference>
<dbReference type="RefSeq" id="WP_378962331.1">
    <property type="nucleotide sequence ID" value="NZ_JBHRXC010000016.1"/>
</dbReference>